<name>A0A8I6YM83_HORVV</name>
<reference evidence="2" key="1">
    <citation type="journal article" date="2012" name="Nature">
        <title>A physical, genetic and functional sequence assembly of the barley genome.</title>
        <authorList>
            <consortium name="The International Barley Genome Sequencing Consortium"/>
            <person name="Mayer K.F."/>
            <person name="Waugh R."/>
            <person name="Brown J.W."/>
            <person name="Schulman A."/>
            <person name="Langridge P."/>
            <person name="Platzer M."/>
            <person name="Fincher G.B."/>
            <person name="Muehlbauer G.J."/>
            <person name="Sato K."/>
            <person name="Close T.J."/>
            <person name="Wise R.P."/>
            <person name="Stein N."/>
        </authorList>
    </citation>
    <scope>NUCLEOTIDE SEQUENCE [LARGE SCALE GENOMIC DNA]</scope>
    <source>
        <strain evidence="2">cv. Morex</strain>
    </source>
</reference>
<protein>
    <submittedName>
        <fullName evidence="1">Uncharacterized protein</fullName>
    </submittedName>
</protein>
<sequence>MHDGAAGNTTTTHRLDRRIKGRCARRMSRLSPGFGSWVAVGLTRKPPPPVPLLPRCSSTRHARRLTSELLGLFDTFFASLSMILVSEVSCHFSDTNATTTVFLNLLSCLRSCSVILQLPKI</sequence>
<dbReference type="Gramene" id="HORVU.MOREX.r3.7HG0673700.1">
    <property type="protein sequence ID" value="HORVU.MOREX.r3.7HG0673700.1.CDS1"/>
    <property type="gene ID" value="HORVU.MOREX.r3.7HG0673700"/>
</dbReference>
<dbReference type="AlphaFoldDB" id="A0A8I6YM83"/>
<dbReference type="EnsemblPlants" id="HORVU.MOREX.r3.7HG0673700.1">
    <property type="protein sequence ID" value="HORVU.MOREX.r3.7HG0673700.1.CDS1"/>
    <property type="gene ID" value="HORVU.MOREX.r3.7HG0673700"/>
</dbReference>
<accession>A0A8I6YM83</accession>
<evidence type="ECO:0000313" key="2">
    <source>
        <dbReference type="Proteomes" id="UP000011116"/>
    </source>
</evidence>
<organism evidence="1 2">
    <name type="scientific">Hordeum vulgare subsp. vulgare</name>
    <name type="common">Domesticated barley</name>
    <dbReference type="NCBI Taxonomy" id="112509"/>
    <lineage>
        <taxon>Eukaryota</taxon>
        <taxon>Viridiplantae</taxon>
        <taxon>Streptophyta</taxon>
        <taxon>Embryophyta</taxon>
        <taxon>Tracheophyta</taxon>
        <taxon>Spermatophyta</taxon>
        <taxon>Magnoliopsida</taxon>
        <taxon>Liliopsida</taxon>
        <taxon>Poales</taxon>
        <taxon>Poaceae</taxon>
        <taxon>BOP clade</taxon>
        <taxon>Pooideae</taxon>
        <taxon>Triticodae</taxon>
        <taxon>Triticeae</taxon>
        <taxon>Hordeinae</taxon>
        <taxon>Hordeum</taxon>
    </lineage>
</organism>
<proteinExistence type="predicted"/>
<reference evidence="1" key="2">
    <citation type="submission" date="2020-10" db="EMBL/GenBank/DDBJ databases">
        <authorList>
            <person name="Scholz U."/>
            <person name="Mascher M."/>
            <person name="Fiebig A."/>
        </authorList>
    </citation>
    <scope>NUCLEOTIDE SEQUENCE [LARGE SCALE GENOMIC DNA]</scope>
    <source>
        <strain evidence="1">cv. Morex</strain>
    </source>
</reference>
<reference evidence="1" key="3">
    <citation type="submission" date="2022-01" db="UniProtKB">
        <authorList>
            <consortium name="EnsemblPlants"/>
        </authorList>
    </citation>
    <scope>IDENTIFICATION</scope>
    <source>
        <strain evidence="1">subsp. vulgare</strain>
    </source>
</reference>
<dbReference type="Proteomes" id="UP000011116">
    <property type="component" value="Chromosome 7H"/>
</dbReference>
<evidence type="ECO:0000313" key="1">
    <source>
        <dbReference type="EnsemblPlants" id="HORVU.MOREX.r3.7HG0673700.1.CDS1"/>
    </source>
</evidence>
<keyword evidence="2" id="KW-1185">Reference proteome</keyword>